<evidence type="ECO:0000313" key="5">
    <source>
        <dbReference type="Proteomes" id="UP000264883"/>
    </source>
</evidence>
<reference evidence="4 5" key="1">
    <citation type="submission" date="2016-08" db="EMBL/GenBank/DDBJ databases">
        <title>Complete Genome Sequence Of The Indigo Reducing Clostridium isatidis DSM15098.</title>
        <authorList>
            <person name="Little G.T."/>
            <person name="Minton N.P."/>
        </authorList>
    </citation>
    <scope>NUCLEOTIDE SEQUENCE [LARGE SCALE GENOMIC DNA]</scope>
    <source>
        <strain evidence="4 5">DSM 15098</strain>
    </source>
</reference>
<dbReference type="CDD" id="cd04301">
    <property type="entry name" value="NAT_SF"/>
    <property type="match status" value="2"/>
</dbReference>
<keyword evidence="5" id="KW-1185">Reference proteome</keyword>
<feature type="domain" description="N-acetyltransferase" evidence="3">
    <location>
        <begin position="2"/>
        <end position="155"/>
    </location>
</feature>
<dbReference type="KEGG" id="cia:BEN51_13340"/>
<dbReference type="PROSITE" id="PS51186">
    <property type="entry name" value="GNAT"/>
    <property type="match status" value="2"/>
</dbReference>
<dbReference type="PANTHER" id="PTHR43420">
    <property type="entry name" value="ACETYLTRANSFERASE"/>
    <property type="match status" value="1"/>
</dbReference>
<evidence type="ECO:0000256" key="1">
    <source>
        <dbReference type="ARBA" id="ARBA00022679"/>
    </source>
</evidence>
<sequence>MIVYKKCSEVSIDLVFDAFNIGFSDYIIKLSMNKDEFIKRFLGPEGNSLELSYIALAYDKPVGILLAGIRLWNGIKTLRCGALAIHPEYRNKGIANKLMSLHKKTAIENNCKQMFLEVIVGNDKAINFYKKIGYEKIYDLSYFFHDNPSELRNFDNSNINIKEIDFNNFKEAIYNHKDFHINWQSDLDYVEKLGNIVCLAAYDNEKLIGYLCGNKPGKINFIWVNKNYRLKGIGKSLLSRFCSSIDAEKFSIVVSNNNYLEGFLKHMKFKKDPISQYEMYITM</sequence>
<dbReference type="InterPro" id="IPR050680">
    <property type="entry name" value="YpeA/RimI_acetyltransf"/>
</dbReference>
<proteinExistence type="predicted"/>
<dbReference type="RefSeq" id="WP_119866501.1">
    <property type="nucleotide sequence ID" value="NZ_CP016786.1"/>
</dbReference>
<dbReference type="Gene3D" id="3.40.630.30">
    <property type="match status" value="2"/>
</dbReference>
<dbReference type="InterPro" id="IPR016181">
    <property type="entry name" value="Acyl_CoA_acyltransferase"/>
</dbReference>
<evidence type="ECO:0000259" key="3">
    <source>
        <dbReference type="PROSITE" id="PS51186"/>
    </source>
</evidence>
<keyword evidence="2" id="KW-0012">Acyltransferase</keyword>
<dbReference type="Proteomes" id="UP000264883">
    <property type="component" value="Chromosome"/>
</dbReference>
<organism evidence="4 5">
    <name type="scientific">Clostridium isatidis</name>
    <dbReference type="NCBI Taxonomy" id="182773"/>
    <lineage>
        <taxon>Bacteria</taxon>
        <taxon>Bacillati</taxon>
        <taxon>Bacillota</taxon>
        <taxon>Clostridia</taxon>
        <taxon>Eubacteriales</taxon>
        <taxon>Clostridiaceae</taxon>
        <taxon>Clostridium</taxon>
    </lineage>
</organism>
<evidence type="ECO:0000313" key="4">
    <source>
        <dbReference type="EMBL" id="ASW44376.1"/>
    </source>
</evidence>
<dbReference type="Pfam" id="PF00583">
    <property type="entry name" value="Acetyltransf_1"/>
    <property type="match status" value="2"/>
</dbReference>
<dbReference type="PANTHER" id="PTHR43420:SF44">
    <property type="entry name" value="ACETYLTRANSFERASE YPEA"/>
    <property type="match status" value="1"/>
</dbReference>
<dbReference type="SUPFAM" id="SSF55729">
    <property type="entry name" value="Acyl-CoA N-acyltransferases (Nat)"/>
    <property type="match status" value="2"/>
</dbReference>
<keyword evidence="1 4" id="KW-0808">Transferase</keyword>
<dbReference type="OrthoDB" id="4228396at2"/>
<dbReference type="GO" id="GO:0016747">
    <property type="term" value="F:acyltransferase activity, transferring groups other than amino-acyl groups"/>
    <property type="evidence" value="ECO:0007669"/>
    <property type="project" value="InterPro"/>
</dbReference>
<dbReference type="InterPro" id="IPR000182">
    <property type="entry name" value="GNAT_dom"/>
</dbReference>
<evidence type="ECO:0000256" key="2">
    <source>
        <dbReference type="ARBA" id="ARBA00023315"/>
    </source>
</evidence>
<protein>
    <submittedName>
        <fullName evidence="4">GNAT family N-acetyltransferase</fullName>
    </submittedName>
</protein>
<name>A0A343JFR8_9CLOT</name>
<accession>A0A343JFR8</accession>
<feature type="domain" description="N-acetyltransferase" evidence="3">
    <location>
        <begin position="159"/>
        <end position="283"/>
    </location>
</feature>
<gene>
    <name evidence="4" type="ORF">BEN51_13340</name>
</gene>
<dbReference type="AlphaFoldDB" id="A0A343JFR8"/>
<dbReference type="EMBL" id="CP016786">
    <property type="protein sequence ID" value="ASW44376.1"/>
    <property type="molecule type" value="Genomic_DNA"/>
</dbReference>